<sequence>MILIRSYRLFINCSRILVLNLSFSLYLSIRCVRPTKVKNDFGMDNQIDVFSVH</sequence>
<name>A0A251SYU8_HELAN</name>
<organism evidence="1 2">
    <name type="scientific">Helianthus annuus</name>
    <name type="common">Common sunflower</name>
    <dbReference type="NCBI Taxonomy" id="4232"/>
    <lineage>
        <taxon>Eukaryota</taxon>
        <taxon>Viridiplantae</taxon>
        <taxon>Streptophyta</taxon>
        <taxon>Embryophyta</taxon>
        <taxon>Tracheophyta</taxon>
        <taxon>Spermatophyta</taxon>
        <taxon>Magnoliopsida</taxon>
        <taxon>eudicotyledons</taxon>
        <taxon>Gunneridae</taxon>
        <taxon>Pentapetalae</taxon>
        <taxon>asterids</taxon>
        <taxon>campanulids</taxon>
        <taxon>Asterales</taxon>
        <taxon>Asteraceae</taxon>
        <taxon>Asteroideae</taxon>
        <taxon>Heliantheae alliance</taxon>
        <taxon>Heliantheae</taxon>
        <taxon>Helianthus</taxon>
    </lineage>
</organism>
<protein>
    <submittedName>
        <fullName evidence="1">Uncharacterized protein</fullName>
    </submittedName>
</protein>
<accession>A0A251SYU8</accession>
<dbReference type="Proteomes" id="UP000215914">
    <property type="component" value="Chromosome 12"/>
</dbReference>
<proteinExistence type="predicted"/>
<evidence type="ECO:0000313" key="2">
    <source>
        <dbReference type="Proteomes" id="UP000215914"/>
    </source>
</evidence>
<reference evidence="2" key="1">
    <citation type="journal article" date="2017" name="Nature">
        <title>The sunflower genome provides insights into oil metabolism, flowering and Asterid evolution.</title>
        <authorList>
            <person name="Badouin H."/>
            <person name="Gouzy J."/>
            <person name="Grassa C.J."/>
            <person name="Murat F."/>
            <person name="Staton S.E."/>
            <person name="Cottret L."/>
            <person name="Lelandais-Briere C."/>
            <person name="Owens G.L."/>
            <person name="Carrere S."/>
            <person name="Mayjonade B."/>
            <person name="Legrand L."/>
            <person name="Gill N."/>
            <person name="Kane N.C."/>
            <person name="Bowers J.E."/>
            <person name="Hubner S."/>
            <person name="Bellec A."/>
            <person name="Berard A."/>
            <person name="Berges H."/>
            <person name="Blanchet N."/>
            <person name="Boniface M.C."/>
            <person name="Brunel D."/>
            <person name="Catrice O."/>
            <person name="Chaidir N."/>
            <person name="Claudel C."/>
            <person name="Donnadieu C."/>
            <person name="Faraut T."/>
            <person name="Fievet G."/>
            <person name="Helmstetter N."/>
            <person name="King M."/>
            <person name="Knapp S.J."/>
            <person name="Lai Z."/>
            <person name="Le Paslier M.C."/>
            <person name="Lippi Y."/>
            <person name="Lorenzon L."/>
            <person name="Mandel J.R."/>
            <person name="Marage G."/>
            <person name="Marchand G."/>
            <person name="Marquand E."/>
            <person name="Bret-Mestries E."/>
            <person name="Morien E."/>
            <person name="Nambeesan S."/>
            <person name="Nguyen T."/>
            <person name="Pegot-Espagnet P."/>
            <person name="Pouilly N."/>
            <person name="Raftis F."/>
            <person name="Sallet E."/>
            <person name="Schiex T."/>
            <person name="Thomas J."/>
            <person name="Vandecasteele C."/>
            <person name="Vares D."/>
            <person name="Vear F."/>
            <person name="Vautrin S."/>
            <person name="Crespi M."/>
            <person name="Mangin B."/>
            <person name="Burke J.M."/>
            <person name="Salse J."/>
            <person name="Munos S."/>
            <person name="Vincourt P."/>
            <person name="Rieseberg L.H."/>
            <person name="Langlade N.B."/>
        </authorList>
    </citation>
    <scope>NUCLEOTIDE SEQUENCE [LARGE SCALE GENOMIC DNA]</scope>
    <source>
        <strain evidence="2">cv. SF193</strain>
    </source>
</reference>
<keyword evidence="2" id="KW-1185">Reference proteome</keyword>
<evidence type="ECO:0000313" key="1">
    <source>
        <dbReference type="EMBL" id="OTG04037.1"/>
    </source>
</evidence>
<gene>
    <name evidence="1" type="ORF">HannXRQ_Chr12g0357921</name>
</gene>
<dbReference type="InParanoid" id="A0A251SYU8"/>
<dbReference type="EMBL" id="CM007901">
    <property type="protein sequence ID" value="OTG04037.1"/>
    <property type="molecule type" value="Genomic_DNA"/>
</dbReference>
<dbReference type="AlphaFoldDB" id="A0A251SYU8"/>